<dbReference type="GeneID" id="300825868"/>
<dbReference type="Pfam" id="PF00156">
    <property type="entry name" value="Pribosyltran"/>
    <property type="match status" value="1"/>
</dbReference>
<dbReference type="HAMAP" id="MF_00138">
    <property type="entry name" value="GARS"/>
    <property type="match status" value="1"/>
</dbReference>
<dbReference type="AlphaFoldDB" id="A0A1H7ZIP7"/>
<protein>
    <recommendedName>
        <fullName evidence="12 13">Multifunctional fusion protein</fullName>
    </recommendedName>
    <domain>
        <recommendedName>
            <fullName evidence="12">Phosphoribosylamine--glycine ligase</fullName>
            <ecNumber evidence="12">6.3.4.13</ecNumber>
        </recommendedName>
        <alternativeName>
            <fullName evidence="12">GARS</fullName>
        </alternativeName>
        <alternativeName>
            <fullName evidence="12">Glycinamide ribonucleotide synthetase</fullName>
        </alternativeName>
        <alternativeName>
            <fullName evidence="12">Phosphoribosylglycinamide synthetase</fullName>
        </alternativeName>
    </domain>
    <domain>
        <recommendedName>
            <fullName evidence="13">Amidophosphoribosyltransferase</fullName>
            <shortName evidence="13">ATase</shortName>
            <ecNumber evidence="13">2.4.2.14</ecNumber>
        </recommendedName>
        <alternativeName>
            <fullName evidence="13">Glutamine phosphoribosylpyrophosphate amidotransferase</fullName>
            <shortName evidence="13">GPATase</shortName>
        </alternativeName>
    </domain>
</protein>
<dbReference type="SUPFAM" id="SSF56059">
    <property type="entry name" value="Glutathione synthetase ATP-binding domain-like"/>
    <property type="match status" value="1"/>
</dbReference>
<evidence type="ECO:0000313" key="19">
    <source>
        <dbReference type="Proteomes" id="UP000198883"/>
    </source>
</evidence>
<evidence type="ECO:0000256" key="12">
    <source>
        <dbReference type="HAMAP-Rule" id="MF_00138"/>
    </source>
</evidence>
<dbReference type="HAMAP" id="MF_01931">
    <property type="entry name" value="PurF"/>
    <property type="match status" value="1"/>
</dbReference>
<dbReference type="InterPro" id="IPR020561">
    <property type="entry name" value="PRibGlycinamid_synth_ATP-grasp"/>
</dbReference>
<dbReference type="Gene3D" id="3.30.1490.20">
    <property type="entry name" value="ATP-grasp fold, A domain"/>
    <property type="match status" value="1"/>
</dbReference>
<keyword evidence="5 12" id="KW-0436">Ligase</keyword>
<dbReference type="InterPro" id="IPR029057">
    <property type="entry name" value="PRTase-like"/>
</dbReference>
<dbReference type="InterPro" id="IPR020559">
    <property type="entry name" value="PRibGlycinamide_synth_CS"/>
</dbReference>
<feature type="binding site" evidence="13">
    <location>
        <position position="793"/>
    </location>
    <ligand>
        <name>Mg(2+)</name>
        <dbReference type="ChEBI" id="CHEBI:18420"/>
    </ligand>
</feature>
<dbReference type="SUPFAM" id="SSF51246">
    <property type="entry name" value="Rudiment single hybrid motif"/>
    <property type="match status" value="1"/>
</dbReference>
<reference evidence="18" key="2">
    <citation type="submission" date="2016-10" db="EMBL/GenBank/DDBJ databases">
        <authorList>
            <person name="de Groot N.N."/>
        </authorList>
    </citation>
    <scope>NUCLEOTIDE SEQUENCE [LARGE SCALE GENOMIC DNA]</scope>
    <source>
        <strain evidence="18">DSM 24204</strain>
    </source>
</reference>
<dbReference type="InterPro" id="IPR020560">
    <property type="entry name" value="PRibGlycinamide_synth_C-dom"/>
</dbReference>
<dbReference type="EMBL" id="FOBN01000026">
    <property type="protein sequence ID" value="SEM58121.1"/>
    <property type="molecule type" value="Genomic_DNA"/>
</dbReference>
<evidence type="ECO:0000256" key="13">
    <source>
        <dbReference type="HAMAP-Rule" id="MF_01931"/>
    </source>
</evidence>
<evidence type="ECO:0000313" key="18">
    <source>
        <dbReference type="EMBL" id="SEM58121.1"/>
    </source>
</evidence>
<dbReference type="Gene3D" id="3.30.470.20">
    <property type="entry name" value="ATP-grasp fold, B domain"/>
    <property type="match status" value="1"/>
</dbReference>
<dbReference type="Gene3D" id="3.40.50.20">
    <property type="match status" value="1"/>
</dbReference>
<sequence length="909" mass="100684">MKILIIGAGGREHAIAWKIAQNPRVTKIYAAVGNAYDTLLPNCENVNLTTNQEILAFAKEQQIDLTIVGSEELLVAGIVDLFQQNNLTIFGPDKKAAKLEGSKSFAKQFMQKYGVKTAKSQSFNDPKLALDYIKFMQYPLVVKASGLAAGKGVVICQTHTEAEQAIDDMMVKKVFTNAGDTIVIEQFLKGVEVSILSITDGKTILPFISAKDHKKIGEGETGLNTGGMGVVAPNPHYTPEVEQQFITDILQPTLKGLQQEKMDFAGIIFFGLMVCTDGVYLLEYNMRFGDPETQAVLPLLESDLLELIQKSLDKQLETITLQWHNASTCCVVLTSEGYPVKYKRGDKISGIAESIEKKDCQIFFAGVQEKEHLYYTNGGRVLNIVGIASSLEKAKEKAYQNVTNITFRGMYYRNDIGQLLLDKRILKMCGIVGVVAQNYVNQIIFDALTVLQHRGQDAAGIVTGDNGKFYMRKENGLVREVIRTRHMKKLTGNIGIGHVRYPTAGTTNEAEAQPFYVNSPYGIALAHNGNLNNTAQLVDEIHKNDLRHLNTYSDSEVLLNIFAHELQIQGAKNPTAKEIFTTVANVHKRIKGGYAVVALITGYGIVAFRDPYGIRPLVYGSRETPNGKEYMIASESAALDICGFTLERDIEAGEAIFITTDGQCFTKQCAEKPQLSPCLFEYIYLSRPDSILDGVSVYHSRMAQGVKLAQKLKREWADHDIDVIIPIPESSRTAGNEMAKILGIPAREGFVKNHYIGRTFIMPNQTVRTKSVRRKLNPIRSEFEGKNVLLVDDSIVRGTTSKQIIKMAREMGAKKVYFASAAPAVRYPNIYGIDMPTTDELISHHLDDESVGKAIGADGILFQDLADLKMAITNLNPNLTQFETSIFDGNYVTDERNNPNLQAILNSNR</sequence>
<dbReference type="EMBL" id="JASAVS010000004">
    <property type="protein sequence ID" value="MDP8084882.1"/>
    <property type="molecule type" value="Genomic_DNA"/>
</dbReference>
<feature type="domain" description="Glutamine amidotransferase type-2" evidence="16">
    <location>
        <begin position="429"/>
        <end position="661"/>
    </location>
</feature>
<keyword evidence="10 14" id="KW-0067">ATP-binding</keyword>
<evidence type="ECO:0000256" key="5">
    <source>
        <dbReference type="ARBA" id="ARBA00022598"/>
    </source>
</evidence>
<dbReference type="InterPro" id="IPR020562">
    <property type="entry name" value="PRibGlycinamide_synth_N"/>
</dbReference>
<keyword evidence="6 13" id="KW-0328">Glycosyltransferase</keyword>
<proteinExistence type="inferred from homology"/>
<comment type="pathway">
    <text evidence="3 13">Purine metabolism; IMP biosynthesis via de novo pathway; N(1)-(5-phospho-D-ribosyl)glycinamide from 5-phospho-alpha-D-ribose 1-diphosphate: step 1/2.</text>
</comment>
<dbReference type="GO" id="GO:0009113">
    <property type="term" value="P:purine nucleobase biosynthetic process"/>
    <property type="evidence" value="ECO:0007669"/>
    <property type="project" value="UniProtKB-UniRule"/>
</dbReference>
<dbReference type="InterPro" id="IPR013815">
    <property type="entry name" value="ATP_grasp_subdomain_1"/>
</dbReference>
<keyword evidence="20" id="KW-1185">Reference proteome</keyword>
<dbReference type="OrthoDB" id="9801213at2"/>
<dbReference type="InterPro" id="IPR017932">
    <property type="entry name" value="GATase_2_dom"/>
</dbReference>
<keyword evidence="13" id="KW-0479">Metal-binding</keyword>
<evidence type="ECO:0000256" key="4">
    <source>
        <dbReference type="ARBA" id="ARBA00010138"/>
    </source>
</evidence>
<feature type="binding site" evidence="13">
    <location>
        <position position="792"/>
    </location>
    <ligand>
        <name>Mg(2+)</name>
        <dbReference type="ChEBI" id="CHEBI:18420"/>
    </ligand>
</feature>
<dbReference type="GO" id="GO:0000287">
    <property type="term" value="F:magnesium ion binding"/>
    <property type="evidence" value="ECO:0007669"/>
    <property type="project" value="UniProtKB-UniRule"/>
</dbReference>
<dbReference type="SUPFAM" id="SSF53271">
    <property type="entry name" value="PRTase-like"/>
    <property type="match status" value="1"/>
</dbReference>
<evidence type="ECO:0000256" key="8">
    <source>
        <dbReference type="ARBA" id="ARBA00022741"/>
    </source>
</evidence>
<comment type="catalytic activity">
    <reaction evidence="12">
        <text>5-phospho-beta-D-ribosylamine + glycine + ATP = N(1)-(5-phospho-beta-D-ribosyl)glycinamide + ADP + phosphate + H(+)</text>
        <dbReference type="Rhea" id="RHEA:17453"/>
        <dbReference type="ChEBI" id="CHEBI:15378"/>
        <dbReference type="ChEBI" id="CHEBI:30616"/>
        <dbReference type="ChEBI" id="CHEBI:43474"/>
        <dbReference type="ChEBI" id="CHEBI:57305"/>
        <dbReference type="ChEBI" id="CHEBI:58681"/>
        <dbReference type="ChEBI" id="CHEBI:143788"/>
        <dbReference type="ChEBI" id="CHEBI:456216"/>
        <dbReference type="EC" id="6.3.4.13"/>
    </reaction>
</comment>
<gene>
    <name evidence="13" type="primary">purF</name>
    <name evidence="12 17" type="synonym">purD</name>
    <name evidence="17" type="ORF">QJT92_02900</name>
    <name evidence="18" type="ORF">SAMN05444853_1269</name>
</gene>
<dbReference type="GO" id="GO:0004637">
    <property type="term" value="F:phosphoribosylamine-glycine ligase activity"/>
    <property type="evidence" value="ECO:0007669"/>
    <property type="project" value="UniProtKB-UniRule"/>
</dbReference>
<dbReference type="GO" id="GO:0006189">
    <property type="term" value="P:'de novo' IMP biosynthetic process"/>
    <property type="evidence" value="ECO:0007669"/>
    <property type="project" value="UniProtKB-UniRule"/>
</dbReference>
<evidence type="ECO:0000259" key="15">
    <source>
        <dbReference type="PROSITE" id="PS50975"/>
    </source>
</evidence>
<evidence type="ECO:0000256" key="6">
    <source>
        <dbReference type="ARBA" id="ARBA00022676"/>
    </source>
</evidence>
<dbReference type="CDD" id="cd06223">
    <property type="entry name" value="PRTases_typeI"/>
    <property type="match status" value="1"/>
</dbReference>
<evidence type="ECO:0000256" key="11">
    <source>
        <dbReference type="ARBA" id="ARBA00022962"/>
    </source>
</evidence>
<evidence type="ECO:0000313" key="20">
    <source>
        <dbReference type="Proteomes" id="UP001224812"/>
    </source>
</evidence>
<keyword evidence="7 13" id="KW-0808">Transferase</keyword>
<dbReference type="Pfam" id="PF13522">
    <property type="entry name" value="GATase_6"/>
    <property type="match status" value="1"/>
</dbReference>
<dbReference type="GO" id="GO:0005524">
    <property type="term" value="F:ATP binding"/>
    <property type="evidence" value="ECO:0007669"/>
    <property type="project" value="UniProtKB-UniRule"/>
</dbReference>
<dbReference type="Pfam" id="PF01071">
    <property type="entry name" value="GARS_A"/>
    <property type="match status" value="1"/>
</dbReference>
<dbReference type="PROSITE" id="PS50975">
    <property type="entry name" value="ATP_GRASP"/>
    <property type="match status" value="1"/>
</dbReference>
<dbReference type="Pfam" id="PF02843">
    <property type="entry name" value="GARS_C"/>
    <property type="match status" value="1"/>
</dbReference>
<dbReference type="CDD" id="cd00715">
    <property type="entry name" value="GPATase_N"/>
    <property type="match status" value="1"/>
</dbReference>
<comment type="similarity">
    <text evidence="12">Belongs to the GARS family.</text>
</comment>
<keyword evidence="11 13" id="KW-0315">Glutamine amidotransferase</keyword>
<keyword evidence="8 14" id="KW-0547">Nucleotide-binding</keyword>
<comment type="function">
    <text evidence="13">Catalyzes the formation of phosphoribosylamine from phosphoribosylpyrophosphate (PRPP) and glutamine.</text>
</comment>
<keyword evidence="13" id="KW-0460">Magnesium</keyword>
<dbReference type="UniPathway" id="UPA00074">
    <property type="reaction ID" value="UER00124"/>
</dbReference>
<dbReference type="InterPro" id="IPR029055">
    <property type="entry name" value="Ntn_hydrolases_N"/>
</dbReference>
<comment type="catalytic activity">
    <reaction evidence="13">
        <text>5-phospho-beta-D-ribosylamine + L-glutamate + diphosphate = 5-phospho-alpha-D-ribose 1-diphosphate + L-glutamine + H2O</text>
        <dbReference type="Rhea" id="RHEA:14905"/>
        <dbReference type="ChEBI" id="CHEBI:15377"/>
        <dbReference type="ChEBI" id="CHEBI:29985"/>
        <dbReference type="ChEBI" id="CHEBI:33019"/>
        <dbReference type="ChEBI" id="CHEBI:58017"/>
        <dbReference type="ChEBI" id="CHEBI:58359"/>
        <dbReference type="ChEBI" id="CHEBI:58681"/>
        <dbReference type="EC" id="2.4.2.14"/>
    </reaction>
</comment>
<dbReference type="Gene3D" id="3.90.600.10">
    <property type="entry name" value="Phosphoribosylglycinamide synthetase, C-terminal domain"/>
    <property type="match status" value="1"/>
</dbReference>
<dbReference type="Gene3D" id="3.60.20.10">
    <property type="entry name" value="Glutamine Phosphoribosylpyrophosphate, subunit 1, domain 1"/>
    <property type="match status" value="1"/>
</dbReference>
<dbReference type="NCBIfam" id="TIGR01134">
    <property type="entry name" value="purF"/>
    <property type="match status" value="1"/>
</dbReference>
<dbReference type="PROSITE" id="PS00184">
    <property type="entry name" value="GARS"/>
    <property type="match status" value="1"/>
</dbReference>
<evidence type="ECO:0000256" key="9">
    <source>
        <dbReference type="ARBA" id="ARBA00022755"/>
    </source>
</evidence>
<comment type="caution">
    <text evidence="13">Lacks conserved residue(s) required for the propagation of feature annotation.</text>
</comment>
<evidence type="ECO:0000313" key="17">
    <source>
        <dbReference type="EMBL" id="MDP8084882.1"/>
    </source>
</evidence>
<dbReference type="SUPFAM" id="SSF52440">
    <property type="entry name" value="PreATP-grasp domain"/>
    <property type="match status" value="1"/>
</dbReference>
<comment type="cofactor">
    <cofactor evidence="13">
        <name>Mg(2+)</name>
        <dbReference type="ChEBI" id="CHEBI:18420"/>
    </cofactor>
    <text evidence="13">Binds 1 Mg(2+) ion per subunit.</text>
</comment>
<evidence type="ECO:0000256" key="3">
    <source>
        <dbReference type="ARBA" id="ARBA00005209"/>
    </source>
</evidence>
<dbReference type="InterPro" id="IPR011761">
    <property type="entry name" value="ATP-grasp"/>
</dbReference>
<comment type="similarity">
    <text evidence="4 13">In the C-terminal section; belongs to the purine/pyrimidine phosphoribosyltransferase family.</text>
</comment>
<name>A0A1H7ZIP7_9PAST</name>
<dbReference type="Proteomes" id="UP001224812">
    <property type="component" value="Unassembled WGS sequence"/>
</dbReference>
<dbReference type="SMART" id="SM01210">
    <property type="entry name" value="GARS_C"/>
    <property type="match status" value="1"/>
</dbReference>
<dbReference type="RefSeq" id="WP_090923044.1">
    <property type="nucleotide sequence ID" value="NZ_CP016180.1"/>
</dbReference>
<dbReference type="EC" id="6.3.4.13" evidence="12"/>
<dbReference type="InterPro" id="IPR037123">
    <property type="entry name" value="PRibGlycinamide_synth_C_sf"/>
</dbReference>
<evidence type="ECO:0000256" key="10">
    <source>
        <dbReference type="ARBA" id="ARBA00022840"/>
    </source>
</evidence>
<dbReference type="EC" id="2.4.2.14" evidence="13"/>
<evidence type="ECO:0000256" key="2">
    <source>
        <dbReference type="ARBA" id="ARBA00005174"/>
    </source>
</evidence>
<evidence type="ECO:0000256" key="1">
    <source>
        <dbReference type="ARBA" id="ARBA00001936"/>
    </source>
</evidence>
<evidence type="ECO:0000256" key="14">
    <source>
        <dbReference type="PROSITE-ProRule" id="PRU00409"/>
    </source>
</evidence>
<dbReference type="InterPro" id="IPR016185">
    <property type="entry name" value="PreATP-grasp_dom_sf"/>
</dbReference>
<accession>A0A1H7ZIP7</accession>
<dbReference type="PANTHER" id="PTHR11907">
    <property type="entry name" value="AMIDOPHOSPHORIBOSYLTRANSFERASE"/>
    <property type="match status" value="1"/>
</dbReference>
<evidence type="ECO:0000256" key="7">
    <source>
        <dbReference type="ARBA" id="ARBA00022679"/>
    </source>
</evidence>
<dbReference type="InterPro" id="IPR000115">
    <property type="entry name" value="PRibGlycinamide_synth"/>
</dbReference>
<comment type="pathway">
    <text evidence="2 12">Purine metabolism; IMP biosynthesis via de novo pathway; N(1)-(5-phospho-D-ribosyl)glycinamide from 5-phospho-alpha-D-ribose 1-diphosphate: step 2/2.</text>
</comment>
<dbReference type="InterPro" id="IPR000836">
    <property type="entry name" value="PRTase_dom"/>
</dbReference>
<dbReference type="SMART" id="SM01209">
    <property type="entry name" value="GARS_A"/>
    <property type="match status" value="1"/>
</dbReference>
<feature type="active site" description="Nucleophile" evidence="13">
    <location>
        <position position="429"/>
    </location>
</feature>
<reference evidence="17 20" key="3">
    <citation type="journal article" date="2023" name="Front. Microbiol.">
        <title>Phylogeography and host specificity of Pasteurellaceae pathogenic to sea-farmed fish in the north-east Atlantic.</title>
        <authorList>
            <person name="Gulla S."/>
            <person name="Colquhoun D.J."/>
            <person name="Olsen A.B."/>
            <person name="Spilsberg B."/>
            <person name="Lagesen K."/>
            <person name="Aakesson C.P."/>
            <person name="Strom S."/>
            <person name="Manji F."/>
            <person name="Birkbeck T.H."/>
            <person name="Nilsen H.K."/>
        </authorList>
    </citation>
    <scope>NUCLEOTIDE SEQUENCE [LARGE SCALE GENOMIC DNA]</scope>
    <source>
        <strain evidence="17 20">VIO11850</strain>
    </source>
</reference>
<dbReference type="Proteomes" id="UP000198883">
    <property type="component" value="Unassembled WGS sequence"/>
</dbReference>
<dbReference type="STRING" id="97481.SAMN05444853_1269"/>
<dbReference type="Pfam" id="PF02844">
    <property type="entry name" value="GARS_N"/>
    <property type="match status" value="1"/>
</dbReference>
<dbReference type="GO" id="GO:0004044">
    <property type="term" value="F:amidophosphoribosyltransferase activity"/>
    <property type="evidence" value="ECO:0007669"/>
    <property type="project" value="UniProtKB-UniRule"/>
</dbReference>
<dbReference type="SUPFAM" id="SSF56235">
    <property type="entry name" value="N-terminal nucleophile aminohydrolases (Ntn hydrolases)"/>
    <property type="match status" value="1"/>
</dbReference>
<reference evidence="19" key="1">
    <citation type="submission" date="2016-10" db="EMBL/GenBank/DDBJ databases">
        <authorList>
            <person name="Varghese N."/>
            <person name="Submissions S."/>
        </authorList>
    </citation>
    <scope>NUCLEOTIDE SEQUENCE [LARGE SCALE GENOMIC DNA]</scope>
    <source>
        <strain evidence="19">DSM 24204</strain>
    </source>
</reference>
<organism evidence="18 19">
    <name type="scientific">Phocoenobacter skyensis</name>
    <dbReference type="NCBI Taxonomy" id="97481"/>
    <lineage>
        <taxon>Bacteria</taxon>
        <taxon>Pseudomonadati</taxon>
        <taxon>Pseudomonadota</taxon>
        <taxon>Gammaproteobacteria</taxon>
        <taxon>Pasteurellales</taxon>
        <taxon>Pasteurellaceae</taxon>
        <taxon>Phocoenobacter</taxon>
    </lineage>
</organism>
<dbReference type="InterPro" id="IPR011054">
    <property type="entry name" value="Rudment_hybrid_motif"/>
</dbReference>
<dbReference type="Gene3D" id="3.40.50.2020">
    <property type="match status" value="1"/>
</dbReference>
<dbReference type="InterPro" id="IPR005854">
    <property type="entry name" value="PurF"/>
</dbReference>
<evidence type="ECO:0000259" key="16">
    <source>
        <dbReference type="PROSITE" id="PS51278"/>
    </source>
</evidence>
<comment type="cofactor">
    <cofactor evidence="1">
        <name>Mn(2+)</name>
        <dbReference type="ChEBI" id="CHEBI:29035"/>
    </cofactor>
</comment>
<keyword evidence="9 12" id="KW-0658">Purine biosynthesis</keyword>
<feature type="binding site" evidence="13">
    <location>
        <position position="730"/>
    </location>
    <ligand>
        <name>Mg(2+)</name>
        <dbReference type="ChEBI" id="CHEBI:18420"/>
    </ligand>
</feature>
<dbReference type="NCBIfam" id="TIGR00877">
    <property type="entry name" value="purD"/>
    <property type="match status" value="1"/>
</dbReference>
<dbReference type="InterPro" id="IPR035584">
    <property type="entry name" value="PurF_N"/>
</dbReference>
<dbReference type="PROSITE" id="PS51278">
    <property type="entry name" value="GATASE_TYPE_2"/>
    <property type="match status" value="1"/>
</dbReference>
<feature type="domain" description="ATP-grasp" evidence="15">
    <location>
        <begin position="107"/>
        <end position="313"/>
    </location>
</feature>